<evidence type="ECO:0000256" key="3">
    <source>
        <dbReference type="ARBA" id="ARBA00022692"/>
    </source>
</evidence>
<evidence type="ECO:0000256" key="4">
    <source>
        <dbReference type="ARBA" id="ARBA00022927"/>
    </source>
</evidence>
<gene>
    <name evidence="10" type="ORF">C1SCF055_LOCUS39600</name>
</gene>
<keyword evidence="3 8" id="KW-0812">Transmembrane</keyword>
<dbReference type="EMBL" id="CAMXCT010006496">
    <property type="protein sequence ID" value="CAI4014719.1"/>
    <property type="molecule type" value="Genomic_DNA"/>
</dbReference>
<evidence type="ECO:0000313" key="12">
    <source>
        <dbReference type="Proteomes" id="UP001152797"/>
    </source>
</evidence>
<dbReference type="Pfam" id="PF04178">
    <property type="entry name" value="Got1"/>
    <property type="match status" value="1"/>
</dbReference>
<dbReference type="OrthoDB" id="660759at2759"/>
<keyword evidence="5 8" id="KW-1133">Transmembrane helix</keyword>
<comment type="similarity">
    <text evidence="7 8">Belongs to the SFT2 family.</text>
</comment>
<dbReference type="GO" id="GO:0016192">
    <property type="term" value="P:vesicle-mediated transport"/>
    <property type="evidence" value="ECO:0007669"/>
    <property type="project" value="InterPro"/>
</dbReference>
<protein>
    <recommendedName>
        <fullName evidence="8">Vesicle transport protein</fullName>
    </recommendedName>
</protein>
<dbReference type="InterPro" id="IPR007305">
    <property type="entry name" value="Vesicle_transpt_Got1/SFT2"/>
</dbReference>
<sequence>MRGSNVRAFDDFTNKVKGFSRGATANGPEEADPEAQTAAATGQTPANGSWFAKLSSALPSVAEAAAAASAGDLNALSKAASNAQQGFQQGITDFTGKAKGIAKQASTTISENAISRERWMMFFGGALLGCFLMSLAFFFLPMVVLAPQKFALLFTLGSLCFLGSFSALRGHSAFLRHLLSRSRLIFTATYAMSMVGTLWASLIYRSYLLAIAFSAVQVSALSWFLVSYIPGGRRALGFVTNMAWRICKGCCKCASKGSLLPF</sequence>
<evidence type="ECO:0000313" key="10">
    <source>
        <dbReference type="EMBL" id="CAI4014719.1"/>
    </source>
</evidence>
<keyword evidence="4 8" id="KW-0653">Protein transport</keyword>
<dbReference type="Proteomes" id="UP001152797">
    <property type="component" value="Unassembled WGS sequence"/>
</dbReference>
<accession>A0A9P1DSJ5</accession>
<feature type="transmembrane region" description="Helical" evidence="8">
    <location>
        <begin position="182"/>
        <end position="201"/>
    </location>
</feature>
<evidence type="ECO:0000256" key="2">
    <source>
        <dbReference type="ARBA" id="ARBA00022448"/>
    </source>
</evidence>
<keyword evidence="2 8" id="KW-0813">Transport</keyword>
<feature type="transmembrane region" description="Helical" evidence="8">
    <location>
        <begin position="150"/>
        <end position="170"/>
    </location>
</feature>
<name>A0A9P1DSJ5_9DINO</name>
<dbReference type="GO" id="GO:0012505">
    <property type="term" value="C:endomembrane system"/>
    <property type="evidence" value="ECO:0007669"/>
    <property type="project" value="UniProtKB-ARBA"/>
</dbReference>
<evidence type="ECO:0000256" key="1">
    <source>
        <dbReference type="ARBA" id="ARBA00004141"/>
    </source>
</evidence>
<feature type="compositionally biased region" description="Low complexity" evidence="9">
    <location>
        <begin position="35"/>
        <end position="44"/>
    </location>
</feature>
<feature type="region of interest" description="Disordered" evidence="9">
    <location>
        <begin position="18"/>
        <end position="44"/>
    </location>
</feature>
<evidence type="ECO:0000256" key="5">
    <source>
        <dbReference type="ARBA" id="ARBA00022989"/>
    </source>
</evidence>
<dbReference type="PANTHER" id="PTHR23137">
    <property type="entry name" value="VESICLE TRANSPORT PROTEIN-RELATED"/>
    <property type="match status" value="1"/>
</dbReference>
<keyword evidence="12" id="KW-1185">Reference proteome</keyword>
<evidence type="ECO:0000313" key="11">
    <source>
        <dbReference type="EMBL" id="CAL1168094.1"/>
    </source>
</evidence>
<comment type="function">
    <text evidence="8">May be involved in fusion of retrograde transport vesicles derived from an endocytic compartment with the Golgi complex.</text>
</comment>
<feature type="transmembrane region" description="Helical" evidence="8">
    <location>
        <begin position="119"/>
        <end position="144"/>
    </location>
</feature>
<evidence type="ECO:0000256" key="9">
    <source>
        <dbReference type="SAM" id="MobiDB-lite"/>
    </source>
</evidence>
<comment type="caution">
    <text evidence="10">The sequence shown here is derived from an EMBL/GenBank/DDBJ whole genome shotgun (WGS) entry which is preliminary data.</text>
</comment>
<comment type="subcellular location">
    <subcellularLocation>
        <location evidence="1 8">Membrane</location>
        <topology evidence="1 8">Multi-pass membrane protein</topology>
    </subcellularLocation>
</comment>
<evidence type="ECO:0000256" key="8">
    <source>
        <dbReference type="RuleBase" id="RU363111"/>
    </source>
</evidence>
<keyword evidence="6 8" id="KW-0472">Membrane</keyword>
<evidence type="ECO:0000256" key="7">
    <source>
        <dbReference type="ARBA" id="ARBA00025800"/>
    </source>
</evidence>
<dbReference type="GO" id="GO:0005737">
    <property type="term" value="C:cytoplasm"/>
    <property type="evidence" value="ECO:0007669"/>
    <property type="project" value="UniProtKB-ARBA"/>
</dbReference>
<evidence type="ECO:0000256" key="6">
    <source>
        <dbReference type="ARBA" id="ARBA00023136"/>
    </source>
</evidence>
<feature type="transmembrane region" description="Helical" evidence="8">
    <location>
        <begin position="207"/>
        <end position="226"/>
    </location>
</feature>
<dbReference type="EMBL" id="CAMXCT030006496">
    <property type="protein sequence ID" value="CAL4802031.1"/>
    <property type="molecule type" value="Genomic_DNA"/>
</dbReference>
<dbReference type="GO" id="GO:0015031">
    <property type="term" value="P:protein transport"/>
    <property type="evidence" value="ECO:0007669"/>
    <property type="project" value="UniProtKB-KW"/>
</dbReference>
<organism evidence="10">
    <name type="scientific">Cladocopium goreaui</name>
    <dbReference type="NCBI Taxonomy" id="2562237"/>
    <lineage>
        <taxon>Eukaryota</taxon>
        <taxon>Sar</taxon>
        <taxon>Alveolata</taxon>
        <taxon>Dinophyceae</taxon>
        <taxon>Suessiales</taxon>
        <taxon>Symbiodiniaceae</taxon>
        <taxon>Cladocopium</taxon>
    </lineage>
</organism>
<proteinExistence type="inferred from homology"/>
<dbReference type="AlphaFoldDB" id="A0A9P1DSJ5"/>
<reference evidence="11" key="2">
    <citation type="submission" date="2024-04" db="EMBL/GenBank/DDBJ databases">
        <authorList>
            <person name="Chen Y."/>
            <person name="Shah S."/>
            <person name="Dougan E. K."/>
            <person name="Thang M."/>
            <person name="Chan C."/>
        </authorList>
    </citation>
    <scope>NUCLEOTIDE SEQUENCE [LARGE SCALE GENOMIC DNA]</scope>
</reference>
<dbReference type="GO" id="GO:0016020">
    <property type="term" value="C:membrane"/>
    <property type="evidence" value="ECO:0007669"/>
    <property type="project" value="UniProtKB-SubCell"/>
</dbReference>
<dbReference type="EMBL" id="CAMXCT020006496">
    <property type="protein sequence ID" value="CAL1168094.1"/>
    <property type="molecule type" value="Genomic_DNA"/>
</dbReference>
<reference evidence="10" key="1">
    <citation type="submission" date="2022-10" db="EMBL/GenBank/DDBJ databases">
        <authorList>
            <person name="Chen Y."/>
            <person name="Dougan E. K."/>
            <person name="Chan C."/>
            <person name="Rhodes N."/>
            <person name="Thang M."/>
        </authorList>
    </citation>
    <scope>NUCLEOTIDE SEQUENCE</scope>
</reference>
<dbReference type="PANTHER" id="PTHR23137:SF36">
    <property type="entry name" value="VESICLE TRANSPORT PROTEIN SFT2C"/>
    <property type="match status" value="1"/>
</dbReference>
<dbReference type="InterPro" id="IPR011691">
    <property type="entry name" value="Vesicle_transpt_SFT2"/>
</dbReference>